<feature type="region of interest" description="Disordered" evidence="2">
    <location>
        <begin position="264"/>
        <end position="292"/>
    </location>
</feature>
<dbReference type="RefSeq" id="XP_002949320.1">
    <property type="nucleotide sequence ID" value="XM_002949274.1"/>
</dbReference>
<dbReference type="InParanoid" id="D8TRR3"/>
<feature type="region of interest" description="Disordered" evidence="2">
    <location>
        <begin position="1798"/>
        <end position="1838"/>
    </location>
</feature>
<evidence type="ECO:0000313" key="4">
    <source>
        <dbReference type="Proteomes" id="UP000001058"/>
    </source>
</evidence>
<feature type="region of interest" description="Disordered" evidence="2">
    <location>
        <begin position="53"/>
        <end position="88"/>
    </location>
</feature>
<evidence type="ECO:0000313" key="3">
    <source>
        <dbReference type="EMBL" id="EFJ49813.1"/>
    </source>
</evidence>
<protein>
    <submittedName>
        <fullName evidence="3">Uncharacterized protein</fullName>
    </submittedName>
</protein>
<feature type="compositionally biased region" description="Pro residues" evidence="2">
    <location>
        <begin position="1109"/>
        <end position="1121"/>
    </location>
</feature>
<name>D8TRR3_VOLCA</name>
<feature type="compositionally biased region" description="Low complexity" evidence="2">
    <location>
        <begin position="1810"/>
        <end position="1821"/>
    </location>
</feature>
<gene>
    <name evidence="3" type="ORF">VOLCADRAFT_89660</name>
</gene>
<feature type="compositionally biased region" description="Pro residues" evidence="2">
    <location>
        <begin position="1800"/>
        <end position="1809"/>
    </location>
</feature>
<reference evidence="3 4" key="1">
    <citation type="journal article" date="2010" name="Science">
        <title>Genomic analysis of organismal complexity in the multicellular green alga Volvox carteri.</title>
        <authorList>
            <person name="Prochnik S.E."/>
            <person name="Umen J."/>
            <person name="Nedelcu A.M."/>
            <person name="Hallmann A."/>
            <person name="Miller S.M."/>
            <person name="Nishii I."/>
            <person name="Ferris P."/>
            <person name="Kuo A."/>
            <person name="Mitros T."/>
            <person name="Fritz-Laylin L.K."/>
            <person name="Hellsten U."/>
            <person name="Chapman J."/>
            <person name="Simakov O."/>
            <person name="Rensing S.A."/>
            <person name="Terry A."/>
            <person name="Pangilinan J."/>
            <person name="Kapitonov V."/>
            <person name="Jurka J."/>
            <person name="Salamov A."/>
            <person name="Shapiro H."/>
            <person name="Schmutz J."/>
            <person name="Grimwood J."/>
            <person name="Lindquist E."/>
            <person name="Lucas S."/>
            <person name="Grigoriev I.V."/>
            <person name="Schmitt R."/>
            <person name="Kirk D."/>
            <person name="Rokhsar D.S."/>
        </authorList>
    </citation>
    <scope>NUCLEOTIDE SEQUENCE [LARGE SCALE GENOMIC DNA]</scope>
    <source>
        <strain evidence="4">f. Nagariensis / Eve</strain>
    </source>
</reference>
<feature type="compositionally biased region" description="Gly residues" evidence="2">
    <location>
        <begin position="2500"/>
        <end position="2512"/>
    </location>
</feature>
<feature type="region of interest" description="Disordered" evidence="2">
    <location>
        <begin position="412"/>
        <end position="572"/>
    </location>
</feature>
<feature type="compositionally biased region" description="Low complexity" evidence="2">
    <location>
        <begin position="596"/>
        <end position="624"/>
    </location>
</feature>
<feature type="compositionally biased region" description="Low complexity" evidence="2">
    <location>
        <begin position="538"/>
        <end position="548"/>
    </location>
</feature>
<feature type="region of interest" description="Disordered" evidence="2">
    <location>
        <begin position="2391"/>
        <end position="2413"/>
    </location>
</feature>
<feature type="compositionally biased region" description="Polar residues" evidence="2">
    <location>
        <begin position="1221"/>
        <end position="1236"/>
    </location>
</feature>
<feature type="region of interest" description="Disordered" evidence="2">
    <location>
        <begin position="120"/>
        <end position="139"/>
    </location>
</feature>
<evidence type="ECO:0000256" key="2">
    <source>
        <dbReference type="SAM" id="MobiDB-lite"/>
    </source>
</evidence>
<sequence>MAAPMVPMEPLDLLSEGPDAGADPRVGVDPSGEGCVPTATAAEMEPALSLASGISAMPMAAPPGDPREDSAVGDSGSGSGGGGSFDVDVAVYDDDSAAAAAARTRRRDVAPRQSFEVSEVVLPAEGSGSDGGGGGGGVIRHFGSFTDTATSAASADLDRFSSAEHEEILPGHDAAAFADRLRRKQRERERDEGGDGDTDDDNEAEDGLLDGRGGVRRSNHLYPCPGVRTFQRHQYPHQQRHSGVQFEREEEFNFGPVVLARKEGAGGERVEARGAGGGGGGSGGRGVIGPPSPPYLNALQHPFMVPFSPPVAAASVPTAGGRHGGSPPPPPPPPMPTEPGPSLLQQQQQPPPPPRYPVHPCIASTTTADEGSKPHSGAVLNTPADSAAAAAAAAAASPWRQGRELEQGALYGAAGDGVLANSEVSRRRTSSPYRDRAPINGGAAGGGNVAVVVGGGSGNHSAKGATSRGVMQLLQPPTTPPIAATGGIGDAADATGVLGDGGGSSGGVAAPSRRARQQPPPPLQQEQQREAGSPIGGPPYRAGEAAAAQGGGGGGRMPRTSLSGGGGCMATRRAGGILRTGSVASTVSHGVAADQRPTASASLSRLSRPSPAAPHQAPPGGAAARKSVSFFDDEQYKPPEQLRRRRGSSRRTYDDSGDDDTDEPPPYVPYGVGPYGHRVPILLPYDAMSEDTSDVTDLTDGASTAGARYSRLRSYLSGMDEQNGSYRSEATIGWAAATPPPPPSHRFNDDGDYRSPSVGATGRTRVGRAAAAAAAVAVDRFPGAAAPALSVTASHPILGSIAAQKCDEHVVLSPSGPVESSGTTVTPGAVPTGGGGGGDDGGGRAAADGIGSTPPLPPSRRSAQCELGRASFDERHRAGSYGMYDNLPSHGDSAGSAFTGPKRGSPAATAAAGFGVFGPWPDETGVPAAATATTSSNVPYRQPLAVTSGIPSLRRTIHDPTEAAETAEAAEVGYMGGLRRLIVGGGGAGGRRGGLLSSGRTAESATAAAGEANPAAMDGTAGTMAAVPAAAVAAPEPVVGFPVLGGGGDIVVGIPVDAVEAAAAVAAAAAPSIEQPPPPPSPMPSPVNSRTAVMTLPPTASGAAADTPSPQPAARPQPPVEPSTAAASVTGAGAVHLNKEVPIAAAPLQLPPPPPLPPPRQQPVLRLPGRQQPPGVISGEAVPSVLAPGVVHGGGGDTGTEAPPWVAAGRGTSGRRVDNVVASSSTTAGISRQTARMSAAAAEQPPAASSHRTRPAAHGRGADCADALRNCITAAPPPPPPPGSDARPAAEDVAEDVFSGAAAATAAAPLLDPDVDVALPAPMHLLMFDLDSYSTGSRGGAQRHQEGEEAAAAAGSGSGAATAAVPAATPALDLDLTSSLVLRSRGSGGGVGCGGGSIAGDGDGAATVSIPNHQYDNEYSRDEDSEPPTPRYRTMLPAPNSPFIDQPNSSLADVGDGHIASPEWAGVGRSSLSMGVQTSMSPDQPLGSLEPTTSTSGTATTAVRTGLRHVLELEFQKDTAVMVGRFGAAADVELCASAAIDAMATSAAASGGRGGSGIGTATATAPQRCRAGVEDQKGTEGRRCGEGEPGGKGLAECPVAAPPAVPRTPAPAAAVQAGLMSPTSPIPDSRTTALAPFQILAGAVPQPVHATQLPLPEPQGIGVVGGGASAAVLQSLQLTPWRGSARSPRRSQSWTELPSPSALGAARMSYTMPYTGSTQTCGSVHDDFVGMGRQQSAAVRVGAMAGAMEEVSEQFFRSGSGALCLSFSPGWDAKAASSMGGTAAAAAAASHMAHELLQLPQPPQPPQPSAGPGSSPAAAPPTAERHGREEETAQEAEGALRGWWSSLRNRILGRWRAPYNAPAEAATAEAGTAAASTLAEAPAGAVEAEEDAAAAAAAAAESLGEPMQTQQHPEPHSVPAVRTKLKLRTPARPPRPGPKQVSERRATPKPLQPYTPPAGARSLASACRSKAAAAAAVATTARSGVRCALPALQVLLVLGLVLSYNAYLNPSARAGGGIAGLSGHGGGGGGGLALPLSEFRPDAAGLSRYGTLIRILRDHAINCTAWHCGDVGLAVASPWAATAPPAPAAAAATSPASKLLVAAHRARHAAVEMYELLVHGFAPLLFPLQSRPPAAASSSPPLLPQFQSESVLQRKLLQPTARQKELAELEELRLGAVDSYGRLLRLADELQQRAQRLAAALLRGASLAGGLASHLRDTEADCRADFLTSATDEQRSAEMAAEALAAADDMATAADGILQYEHVMSTLAELGSYGSASGNEEGREELGLMRARNGGDDGSLNGAPGVESVVRQSVHELESQLDEHLMDLEDLYDHALQVQEELARGAATAAAWARAMHATAASAEELETAVHSGRTLPYSGSGVAAALSYMSGESRPQPPTDGGGGGVRAGSNTMPYKQYEYVDDGLDDRGAARRAAEAQATAETWSWRLRSGWIWAAEVEELEAMCQLPGVGAQGDTAQPIRWFRSDRSELRRDSEPAPGAGGGGGGGGGGGVDGPALRAAVWVQAWGDVAAALEACSRCGAVSV</sequence>
<feature type="compositionally biased region" description="Gly residues" evidence="2">
    <location>
        <begin position="274"/>
        <end position="287"/>
    </location>
</feature>
<feature type="region of interest" description="Disordered" evidence="2">
    <location>
        <begin position="1335"/>
        <end position="1355"/>
    </location>
</feature>
<feature type="region of interest" description="Disordered" evidence="2">
    <location>
        <begin position="1194"/>
        <end position="1213"/>
    </location>
</feature>
<evidence type="ECO:0000256" key="1">
    <source>
        <dbReference type="ARBA" id="ARBA00022581"/>
    </source>
</evidence>
<organism evidence="4">
    <name type="scientific">Volvox carteri f. nagariensis</name>
    <dbReference type="NCBI Taxonomy" id="3068"/>
    <lineage>
        <taxon>Eukaryota</taxon>
        <taxon>Viridiplantae</taxon>
        <taxon>Chlorophyta</taxon>
        <taxon>core chlorophytes</taxon>
        <taxon>Chlorophyceae</taxon>
        <taxon>CS clade</taxon>
        <taxon>Chlamydomonadales</taxon>
        <taxon>Volvocaceae</taxon>
        <taxon>Volvox</taxon>
    </lineage>
</organism>
<feature type="region of interest" description="Disordered" evidence="2">
    <location>
        <begin position="1"/>
        <end position="37"/>
    </location>
</feature>
<feature type="compositionally biased region" description="Pro residues" evidence="2">
    <location>
        <begin position="1074"/>
        <end position="1085"/>
    </location>
</feature>
<feature type="region of interest" description="Disordered" evidence="2">
    <location>
        <begin position="2487"/>
        <end position="2512"/>
    </location>
</feature>
<feature type="compositionally biased region" description="Polar residues" evidence="2">
    <location>
        <begin position="1473"/>
        <end position="1482"/>
    </location>
</feature>
<dbReference type="PANTHER" id="PTHR13037">
    <property type="entry name" value="FORMIN"/>
    <property type="match status" value="1"/>
</dbReference>
<proteinExistence type="predicted"/>
<feature type="compositionally biased region" description="Gly residues" evidence="2">
    <location>
        <begin position="75"/>
        <end position="84"/>
    </location>
</feature>
<feature type="compositionally biased region" description="Low complexity" evidence="2">
    <location>
        <begin position="1238"/>
        <end position="1250"/>
    </location>
</feature>
<feature type="region of interest" description="Disordered" evidence="2">
    <location>
        <begin position="1881"/>
        <end position="1960"/>
    </location>
</feature>
<dbReference type="Proteomes" id="UP000001058">
    <property type="component" value="Unassembled WGS sequence"/>
</dbReference>
<feature type="region of interest" description="Disordered" evidence="2">
    <location>
        <begin position="314"/>
        <end position="384"/>
    </location>
</feature>
<accession>D8TRR3</accession>
<dbReference type="OrthoDB" id="553368at2759"/>
<feature type="region of interest" description="Disordered" evidence="2">
    <location>
        <begin position="181"/>
        <end position="220"/>
    </location>
</feature>
<feature type="compositionally biased region" description="Gly residues" evidence="2">
    <location>
        <begin position="442"/>
        <end position="458"/>
    </location>
</feature>
<dbReference type="PANTHER" id="PTHR13037:SF24">
    <property type="entry name" value="POLYCOMB PROTEIN PCL-RELATED"/>
    <property type="match status" value="1"/>
</dbReference>
<feature type="compositionally biased region" description="Basic and acidic residues" evidence="2">
    <location>
        <begin position="2487"/>
        <end position="2496"/>
    </location>
</feature>
<dbReference type="EMBL" id="GL378334">
    <property type="protein sequence ID" value="EFJ49813.1"/>
    <property type="molecule type" value="Genomic_DNA"/>
</dbReference>
<feature type="region of interest" description="Disordered" evidence="2">
    <location>
        <begin position="585"/>
        <end position="673"/>
    </location>
</feature>
<feature type="region of interest" description="Disordered" evidence="2">
    <location>
        <begin position="1404"/>
        <end position="1435"/>
    </location>
</feature>
<keyword evidence="4" id="KW-1185">Reference proteome</keyword>
<dbReference type="GeneID" id="9618490"/>
<keyword evidence="1" id="KW-0945">Host-virus interaction</keyword>
<feature type="region of interest" description="Disordered" evidence="2">
    <location>
        <begin position="1071"/>
        <end position="1127"/>
    </location>
</feature>
<feature type="compositionally biased region" description="Gly residues" evidence="2">
    <location>
        <begin position="128"/>
        <end position="138"/>
    </location>
</feature>
<feature type="region of interest" description="Disordered" evidence="2">
    <location>
        <begin position="1548"/>
        <end position="1591"/>
    </location>
</feature>
<feature type="region of interest" description="Disordered" evidence="2">
    <location>
        <begin position="1221"/>
        <end position="1294"/>
    </location>
</feature>
<feature type="compositionally biased region" description="Acidic residues" evidence="2">
    <location>
        <begin position="194"/>
        <end position="208"/>
    </location>
</feature>
<feature type="compositionally biased region" description="Gly residues" evidence="2">
    <location>
        <begin position="831"/>
        <end position="844"/>
    </location>
</feature>
<feature type="compositionally biased region" description="Low complexity" evidence="2">
    <location>
        <begin position="481"/>
        <end position="497"/>
    </location>
</feature>
<feature type="region of interest" description="Disordered" evidence="2">
    <location>
        <begin position="815"/>
        <end position="863"/>
    </location>
</feature>
<feature type="compositionally biased region" description="Pro residues" evidence="2">
    <location>
        <begin position="326"/>
        <end position="339"/>
    </location>
</feature>
<feature type="region of interest" description="Disordered" evidence="2">
    <location>
        <begin position="1473"/>
        <end position="1500"/>
    </location>
</feature>
<feature type="compositionally biased region" description="Basic and acidic residues" evidence="2">
    <location>
        <begin position="1571"/>
        <end position="1586"/>
    </location>
</feature>
<dbReference type="KEGG" id="vcn:VOLCADRAFT_89660"/>